<gene>
    <name evidence="3" type="ORF">C2846_18445</name>
</gene>
<dbReference type="GO" id="GO:0006313">
    <property type="term" value="P:DNA transposition"/>
    <property type="evidence" value="ECO:0007669"/>
    <property type="project" value="InterPro"/>
</dbReference>
<dbReference type="PROSITE" id="PS50994">
    <property type="entry name" value="INTEGRASE"/>
    <property type="match status" value="1"/>
</dbReference>
<dbReference type="OrthoDB" id="9774685at2"/>
<dbReference type="Pfam" id="PF01527">
    <property type="entry name" value="HTH_Tnp_1"/>
    <property type="match status" value="1"/>
</dbReference>
<dbReference type="GO" id="GO:0004803">
    <property type="term" value="F:transposase activity"/>
    <property type="evidence" value="ECO:0007669"/>
    <property type="project" value="InterPro"/>
</dbReference>
<dbReference type="GO" id="GO:0003677">
    <property type="term" value="F:DNA binding"/>
    <property type="evidence" value="ECO:0007669"/>
    <property type="project" value="InterPro"/>
</dbReference>
<dbReference type="SUPFAM" id="SSF46689">
    <property type="entry name" value="Homeodomain-like"/>
    <property type="match status" value="1"/>
</dbReference>
<name>A0A396RVS7_9PSED</name>
<dbReference type="EMBL" id="QJSA01000040">
    <property type="protein sequence ID" value="RHW19512.1"/>
    <property type="molecule type" value="Genomic_DNA"/>
</dbReference>
<comment type="similarity">
    <text evidence="1">Belongs to the transposase 8 family.</text>
</comment>
<keyword evidence="4" id="KW-1185">Reference proteome</keyword>
<feature type="domain" description="Integrase catalytic" evidence="2">
    <location>
        <begin position="192"/>
        <end position="360"/>
    </location>
</feature>
<evidence type="ECO:0000313" key="4">
    <source>
        <dbReference type="Proteomes" id="UP000265745"/>
    </source>
</evidence>
<evidence type="ECO:0000313" key="3">
    <source>
        <dbReference type="EMBL" id="RHW19512.1"/>
    </source>
</evidence>
<dbReference type="Gene3D" id="3.30.420.10">
    <property type="entry name" value="Ribonuclease H-like superfamily/Ribonuclease H"/>
    <property type="match status" value="1"/>
</dbReference>
<dbReference type="Pfam" id="PF13683">
    <property type="entry name" value="rve_3"/>
    <property type="match status" value="1"/>
</dbReference>
<proteinExistence type="inferred from homology"/>
<dbReference type="InterPro" id="IPR002514">
    <property type="entry name" value="Transposase_8"/>
</dbReference>
<dbReference type="InterPro" id="IPR048020">
    <property type="entry name" value="Transpos_IS3"/>
</dbReference>
<dbReference type="GO" id="GO:0015074">
    <property type="term" value="P:DNA integration"/>
    <property type="evidence" value="ECO:0007669"/>
    <property type="project" value="InterPro"/>
</dbReference>
<dbReference type="PANTHER" id="PTHR47515:SF2">
    <property type="entry name" value="INTEGRASE CORE DOMAIN PROTEIN"/>
    <property type="match status" value="1"/>
</dbReference>
<protein>
    <submittedName>
        <fullName evidence="3">IS3 family transposase</fullName>
    </submittedName>
</protein>
<organism evidence="3 4">
    <name type="scientific">Pseudomonas jilinensis</name>
    <dbReference type="NCBI Taxonomy" id="2078689"/>
    <lineage>
        <taxon>Bacteria</taxon>
        <taxon>Pseudomonadati</taxon>
        <taxon>Pseudomonadota</taxon>
        <taxon>Gammaproteobacteria</taxon>
        <taxon>Pseudomonadales</taxon>
        <taxon>Pseudomonadaceae</taxon>
        <taxon>Pseudomonas</taxon>
    </lineage>
</organism>
<dbReference type="InterPro" id="IPR036397">
    <property type="entry name" value="RNaseH_sf"/>
</dbReference>
<dbReference type="PANTHER" id="PTHR47515">
    <property type="entry name" value="LOW CALCIUM RESPONSE LOCUS PROTEIN T"/>
    <property type="match status" value="1"/>
</dbReference>
<dbReference type="InterPro" id="IPR009057">
    <property type="entry name" value="Homeodomain-like_sf"/>
</dbReference>
<sequence length="369" mass="42996">MRKSRFTESQIVNTLKAVESGRQVKDVCRELGISEATYYTWKSKYGGMESSDVRRLKDLEDENHKLKRMFADLALENAALKDVIGKKTVGPDAKRLLIAVLRDEHGFSERRACKAVGLSRSVARYQRRPSKDEDVIAVLLELSERFPDRGFGKLFKLVRRRGFVWNHKRVWRVYCELKLNKRRRGKRRLPNRTPAPLAVSDTVNIRWSADFMSDALWDGRRFRTFNVVDDFNREALAIEIDLNLPAARVIRVLDRIAAWRGYPSQLRLDNGPEFIATALAEWAEAKGVKLEFIQPGRPMQNGFIERFNGSYRRGVLDMYIFRNLNEVREHTEQWLQDYNEEIPHDSLGDLTPVEYRITHCPETSSYAWT</sequence>
<dbReference type="InterPro" id="IPR001584">
    <property type="entry name" value="Integrase_cat-core"/>
</dbReference>
<dbReference type="AlphaFoldDB" id="A0A396RVS7"/>
<dbReference type="RefSeq" id="WP_119702188.1">
    <property type="nucleotide sequence ID" value="NZ_QJSA01000040.1"/>
</dbReference>
<dbReference type="InterPro" id="IPR012337">
    <property type="entry name" value="RNaseH-like_sf"/>
</dbReference>
<dbReference type="SUPFAM" id="SSF53098">
    <property type="entry name" value="Ribonuclease H-like"/>
    <property type="match status" value="1"/>
</dbReference>
<dbReference type="NCBIfam" id="NF033516">
    <property type="entry name" value="transpos_IS3"/>
    <property type="match status" value="1"/>
</dbReference>
<accession>A0A396RVS7</accession>
<dbReference type="Proteomes" id="UP000265745">
    <property type="component" value="Unassembled WGS sequence"/>
</dbReference>
<comment type="caution">
    <text evidence="3">The sequence shown here is derived from an EMBL/GenBank/DDBJ whole genome shotgun (WGS) entry which is preliminary data.</text>
</comment>
<evidence type="ECO:0000256" key="1">
    <source>
        <dbReference type="ARBA" id="ARBA00009964"/>
    </source>
</evidence>
<evidence type="ECO:0000259" key="2">
    <source>
        <dbReference type="PROSITE" id="PS50994"/>
    </source>
</evidence>
<reference evidence="3 4" key="1">
    <citation type="submission" date="2018-06" db="EMBL/GenBank/DDBJ databases">
        <title>Pseudomonas jilinensis sp. nov., isolated from the production water of Jilin Oilfield in China.</title>
        <authorList>
            <person name="Wang J."/>
        </authorList>
    </citation>
    <scope>NUCLEOTIDE SEQUENCE [LARGE SCALE GENOMIC DNA]</scope>
    <source>
        <strain evidence="3 4">JS15-10A1</strain>
    </source>
</reference>